<dbReference type="InterPro" id="IPR032678">
    <property type="entry name" value="tRNA-synt_1_cat_dom"/>
</dbReference>
<dbReference type="EMBL" id="ADZX01000733">
    <property type="protein sequence ID" value="EFK95577.1"/>
    <property type="molecule type" value="Genomic_DNA"/>
</dbReference>
<evidence type="ECO:0000259" key="15">
    <source>
        <dbReference type="SMART" id="SM00840"/>
    </source>
</evidence>
<organism evidence="16">
    <name type="scientific">sediment metagenome</name>
    <dbReference type="NCBI Taxonomy" id="749907"/>
    <lineage>
        <taxon>unclassified sequences</taxon>
        <taxon>metagenomes</taxon>
        <taxon>ecological metagenomes</taxon>
    </lineage>
</organism>
<evidence type="ECO:0000256" key="13">
    <source>
        <dbReference type="ARBA" id="ARBA00031499"/>
    </source>
</evidence>
<protein>
    <recommendedName>
        <fullName evidence="4">cysteine--tRNA ligase</fullName>
        <ecNumber evidence="4">6.1.1.16</ecNumber>
    </recommendedName>
    <alternativeName>
        <fullName evidence="13">Cysteinyl-tRNA synthetase</fullName>
    </alternativeName>
</protein>
<evidence type="ECO:0000256" key="9">
    <source>
        <dbReference type="ARBA" id="ARBA00022833"/>
    </source>
</evidence>
<dbReference type="InterPro" id="IPR015273">
    <property type="entry name" value="Cys-tRNA-synt_Ia_DALR"/>
</dbReference>
<reference evidence="16" key="1">
    <citation type="submission" date="2010-07" db="EMBL/GenBank/DDBJ databases">
        <authorList>
            <consortium name="CONSOLIDER consortium CSD2007-00005"/>
            <person name="Guazzaroni M.-E."/>
            <person name="Richter M."/>
            <person name="Garcia-Salamanca A."/>
            <person name="Yarza P."/>
            <person name="Ferrer M."/>
        </authorList>
    </citation>
    <scope>NUCLEOTIDE SEQUENCE</scope>
</reference>
<keyword evidence="12 16" id="KW-0030">Aminoacyl-tRNA synthetase</keyword>
<sequence>MKVYNSLSRNKEELVPLKPGQIGMYVCGPTVYDDPHIGHARSAYIFDVVRRYLTYKGFKVLFVRNVTDVDDKIINKAKEMTKAAGGDLVAATGQIAKTYLEAYHNAMGALGIGRPDKEPKATEYIPKMITFIEALIANGAAYASGGDVYFDIKTARSYGKLSNQNLEKMESGGKDIAGREEEGSPGLRVMEERQGGRAVVGEPVGEGAPGWHIECSVMSSDILGDEFDIHGGGVDLIFPHHENEVAQSEGAGKKFARYWLHNGLLTINSEKMAKSLGNFITIRDFLDRYKDPDYLKLLFLNTHYRHPVDYTEEKVAEMKAQKERFLILFDKIDRVKVQGARVKGEGLEEFKKKFADAMDDDFNTPLALAALFDLVTHTNKAMQGRDELADSEAAEIAAAGSLIADLGAVFGLNLVKGVARSEVDEAEVLKLIDKRNKARKDKDFRTADEIRKTLFKDHSVRLEDTKDGTVWRKEI</sequence>
<evidence type="ECO:0000256" key="6">
    <source>
        <dbReference type="ARBA" id="ARBA00022598"/>
    </source>
</evidence>
<dbReference type="Gene3D" id="1.20.120.1910">
    <property type="entry name" value="Cysteine-tRNA ligase, C-terminal anti-codon recognition domain"/>
    <property type="match status" value="1"/>
</dbReference>
<keyword evidence="5" id="KW-0963">Cytoplasm</keyword>
<dbReference type="PANTHER" id="PTHR10890:SF3">
    <property type="entry name" value="CYSTEINE--TRNA LIGASE, CYTOPLASMIC"/>
    <property type="match status" value="1"/>
</dbReference>
<dbReference type="Gene3D" id="3.40.50.620">
    <property type="entry name" value="HUPs"/>
    <property type="match status" value="1"/>
</dbReference>
<dbReference type="PANTHER" id="PTHR10890">
    <property type="entry name" value="CYSTEINYL-TRNA SYNTHETASE"/>
    <property type="match status" value="1"/>
</dbReference>
<feature type="domain" description="Cysteinyl-tRNA synthetase class Ia DALR" evidence="15">
    <location>
        <begin position="353"/>
        <end position="428"/>
    </location>
</feature>
<dbReference type="CDD" id="cd00672">
    <property type="entry name" value="CysRS_core"/>
    <property type="match status" value="1"/>
</dbReference>
<dbReference type="GO" id="GO:0005829">
    <property type="term" value="C:cytosol"/>
    <property type="evidence" value="ECO:0007669"/>
    <property type="project" value="TreeGrafter"/>
</dbReference>
<dbReference type="AlphaFoldDB" id="D9PLI8"/>
<evidence type="ECO:0000256" key="11">
    <source>
        <dbReference type="ARBA" id="ARBA00022917"/>
    </source>
</evidence>
<keyword evidence="10" id="KW-0067">ATP-binding</keyword>
<dbReference type="EC" id="6.1.1.16" evidence="4"/>
<dbReference type="SUPFAM" id="SSF47323">
    <property type="entry name" value="Anticodon-binding domain of a subclass of class I aminoacyl-tRNA synthetases"/>
    <property type="match status" value="1"/>
</dbReference>
<keyword evidence="11" id="KW-0648">Protein biosynthesis</keyword>
<dbReference type="Pfam" id="PF09190">
    <property type="entry name" value="DALR_2"/>
    <property type="match status" value="1"/>
</dbReference>
<dbReference type="SUPFAM" id="SSF52374">
    <property type="entry name" value="Nucleotidylyl transferase"/>
    <property type="match status" value="1"/>
</dbReference>
<keyword evidence="9" id="KW-0862">Zinc</keyword>
<comment type="subcellular location">
    <subcellularLocation>
        <location evidence="2">Cytoplasm</location>
    </subcellularLocation>
</comment>
<reference evidence="16" key="2">
    <citation type="journal article" date="2011" name="Microb. Ecol.">
        <title>Taxonomic and Functional Metagenomic Profiling of the Microbial Community in the Anoxic Sediment of a Sub-saline Shallow Lake (Laguna de Carrizo, Central Spain).</title>
        <authorList>
            <person name="Ferrer M."/>
            <person name="Guazzaroni M.E."/>
            <person name="Richter M."/>
            <person name="Garcia-Salamanca A."/>
            <person name="Yarza P."/>
            <person name="Suarez-Suarez A."/>
            <person name="Solano J."/>
            <person name="Alcaide M."/>
            <person name="van Dillewijn P."/>
            <person name="Molina-Henares M.A."/>
            <person name="Lopez-Cortes N."/>
            <person name="Al-Ramahi Y."/>
            <person name="Guerrero C."/>
            <person name="Acosta A."/>
            <person name="de Eugenio L.I."/>
            <person name="Martinez V."/>
            <person name="Marques S."/>
            <person name="Rojo F."/>
            <person name="Santero E."/>
            <person name="Genilloud O."/>
            <person name="Perez-Perez J."/>
            <person name="Rossello-Mora R."/>
            <person name="Ramos J.L."/>
        </authorList>
    </citation>
    <scope>NUCLEOTIDE SEQUENCE</scope>
</reference>
<dbReference type="InterPro" id="IPR015803">
    <property type="entry name" value="Cys-tRNA-ligase"/>
</dbReference>
<dbReference type="InterPro" id="IPR009080">
    <property type="entry name" value="tRNAsynth_Ia_anticodon-bd"/>
</dbReference>
<evidence type="ECO:0000256" key="7">
    <source>
        <dbReference type="ARBA" id="ARBA00022723"/>
    </source>
</evidence>
<accession>D9PLI8</accession>
<evidence type="ECO:0000256" key="2">
    <source>
        <dbReference type="ARBA" id="ARBA00004496"/>
    </source>
</evidence>
<evidence type="ECO:0000313" key="16">
    <source>
        <dbReference type="EMBL" id="EFK95577.1"/>
    </source>
</evidence>
<keyword evidence="6 16" id="KW-0436">Ligase</keyword>
<dbReference type="GO" id="GO:0004817">
    <property type="term" value="F:cysteine-tRNA ligase activity"/>
    <property type="evidence" value="ECO:0007669"/>
    <property type="project" value="UniProtKB-EC"/>
</dbReference>
<gene>
    <name evidence="16" type="primary">cysS</name>
    <name evidence="16" type="ORF">LDC_2411</name>
</gene>
<keyword evidence="8" id="KW-0547">Nucleotide-binding</keyword>
<evidence type="ECO:0000256" key="8">
    <source>
        <dbReference type="ARBA" id="ARBA00022741"/>
    </source>
</evidence>
<dbReference type="Pfam" id="PF01406">
    <property type="entry name" value="tRNA-synt_1e"/>
    <property type="match status" value="1"/>
</dbReference>
<dbReference type="GO" id="GO:0005524">
    <property type="term" value="F:ATP binding"/>
    <property type="evidence" value="ECO:0007669"/>
    <property type="project" value="UniProtKB-KW"/>
</dbReference>
<comment type="caution">
    <text evidence="16">The sequence shown here is derived from an EMBL/GenBank/DDBJ whole genome shotgun (WGS) entry which is preliminary data.</text>
</comment>
<dbReference type="GO" id="GO:0006423">
    <property type="term" value="P:cysteinyl-tRNA aminoacylation"/>
    <property type="evidence" value="ECO:0007669"/>
    <property type="project" value="InterPro"/>
</dbReference>
<dbReference type="HAMAP" id="MF_00041">
    <property type="entry name" value="Cys_tRNA_synth"/>
    <property type="match status" value="1"/>
</dbReference>
<name>D9PLI8_9ZZZZ</name>
<feature type="region of interest" description="Disordered" evidence="14">
    <location>
        <begin position="170"/>
        <end position="195"/>
    </location>
</feature>
<evidence type="ECO:0000256" key="12">
    <source>
        <dbReference type="ARBA" id="ARBA00023146"/>
    </source>
</evidence>
<comment type="similarity">
    <text evidence="3">Belongs to the class-I aminoacyl-tRNA synthetase family.</text>
</comment>
<keyword evidence="7" id="KW-0479">Metal-binding</keyword>
<evidence type="ECO:0000256" key="1">
    <source>
        <dbReference type="ARBA" id="ARBA00001947"/>
    </source>
</evidence>
<dbReference type="SMART" id="SM00840">
    <property type="entry name" value="DALR_2"/>
    <property type="match status" value="1"/>
</dbReference>
<dbReference type="InterPro" id="IPR024909">
    <property type="entry name" value="Cys-tRNA/MSH_ligase"/>
</dbReference>
<dbReference type="PRINTS" id="PR00983">
    <property type="entry name" value="TRNASYNTHCYS"/>
</dbReference>
<proteinExistence type="inferred from homology"/>
<evidence type="ECO:0000256" key="10">
    <source>
        <dbReference type="ARBA" id="ARBA00022840"/>
    </source>
</evidence>
<evidence type="ECO:0000256" key="3">
    <source>
        <dbReference type="ARBA" id="ARBA00005594"/>
    </source>
</evidence>
<evidence type="ECO:0000256" key="5">
    <source>
        <dbReference type="ARBA" id="ARBA00022490"/>
    </source>
</evidence>
<feature type="compositionally biased region" description="Basic and acidic residues" evidence="14">
    <location>
        <begin position="170"/>
        <end position="182"/>
    </location>
</feature>
<evidence type="ECO:0000256" key="4">
    <source>
        <dbReference type="ARBA" id="ARBA00012832"/>
    </source>
</evidence>
<dbReference type="NCBIfam" id="TIGR00435">
    <property type="entry name" value="cysS"/>
    <property type="match status" value="1"/>
</dbReference>
<dbReference type="InterPro" id="IPR014729">
    <property type="entry name" value="Rossmann-like_a/b/a_fold"/>
</dbReference>
<comment type="cofactor">
    <cofactor evidence="1">
        <name>Zn(2+)</name>
        <dbReference type="ChEBI" id="CHEBI:29105"/>
    </cofactor>
</comment>
<evidence type="ECO:0000256" key="14">
    <source>
        <dbReference type="SAM" id="MobiDB-lite"/>
    </source>
</evidence>
<dbReference type="GO" id="GO:0046872">
    <property type="term" value="F:metal ion binding"/>
    <property type="evidence" value="ECO:0007669"/>
    <property type="project" value="UniProtKB-KW"/>
</dbReference>